<dbReference type="GO" id="GO:0030570">
    <property type="term" value="F:pectate lyase activity"/>
    <property type="evidence" value="ECO:0007669"/>
    <property type="project" value="InterPro"/>
</dbReference>
<sequence length="538" mass="58409">MKKANALKATGLAVAAASVFVVACQEPSGVSYDRGAKAVGYASHAGVDGGDDADVFHTYYINEFDTNTPYTYDNDGAGQRSCKVLNVVLTDVKYRQKNGKYWGGDQLESSDAKYNGSKNYSKKLSDLCLNNDGKNCDWNKDGTADFVLTGGKDLNPVLICLEGDVENSCTTDSGWESAGATGRIVTLNGLKNVTIQGVGESGATLVHYGFKISGCSNIIIRNLSFSAPYKDAIDIEGSDCVLIDHCSFSDWISEDEPYTDTEGNSVSSDGAIDIGGGSTNVTVSYNHFDDTNKNMLYSSGNYGADDGNTDSKQTVSVMYNWFEKTHQRNPMVRFGTVHVLNNYYDNVSSYGIDGRHAARILVEGNYFLNTKKISQTSFLAAEIPSFLSQKDWGWEYGYPALIKLQDNYSKYNGEVVYPVHHGVNGLNGVTAVEVLATSDPKYDASGNIVARSSGDDFAPTTLDGTTCTYDNNKHNGAQSWDYTPPYEYVSMKPSDVPTYVKANAGNIYKLGRPANLKAAQLLVSHGSIYSESFTSTLW</sequence>
<dbReference type="GO" id="GO:0005576">
    <property type="term" value="C:extracellular region"/>
    <property type="evidence" value="ECO:0007669"/>
    <property type="project" value="UniProtKB-SubCell"/>
</dbReference>
<keyword evidence="6" id="KW-1185">Reference proteome</keyword>
<dbReference type="GO" id="GO:0000272">
    <property type="term" value="P:polysaccharide catabolic process"/>
    <property type="evidence" value="ECO:0007669"/>
    <property type="project" value="UniProtKB-KW"/>
</dbReference>
<keyword evidence="2" id="KW-0119">Carbohydrate metabolism</keyword>
<dbReference type="RefSeq" id="WP_002705807.1">
    <property type="nucleotide sequence ID" value="NZ_AGRW01000052.1"/>
</dbReference>
<evidence type="ECO:0000256" key="3">
    <source>
        <dbReference type="SAM" id="SignalP"/>
    </source>
</evidence>
<gene>
    <name evidence="5" type="ORF">TresaDRAFT_0889</name>
</gene>
<accession>H7EN00</accession>
<feature type="domain" description="Pectate lyase" evidence="4">
    <location>
        <begin position="158"/>
        <end position="373"/>
    </location>
</feature>
<dbReference type="STRING" id="907348.TresaDRAFT_0889"/>
<dbReference type="PATRIC" id="fig|907348.3.peg.2309"/>
<organism evidence="5 6">
    <name type="scientific">Treponema saccharophilum DSM 2985</name>
    <dbReference type="NCBI Taxonomy" id="907348"/>
    <lineage>
        <taxon>Bacteria</taxon>
        <taxon>Pseudomonadati</taxon>
        <taxon>Spirochaetota</taxon>
        <taxon>Spirochaetia</taxon>
        <taxon>Spirochaetales</taxon>
        <taxon>Treponemataceae</taxon>
        <taxon>Treponema</taxon>
    </lineage>
</organism>
<evidence type="ECO:0000313" key="5">
    <source>
        <dbReference type="EMBL" id="EIC01064.1"/>
    </source>
</evidence>
<name>H7EN00_9SPIR</name>
<dbReference type="Gene3D" id="2.160.20.10">
    <property type="entry name" value="Single-stranded right-handed beta-helix, Pectin lyase-like"/>
    <property type="match status" value="1"/>
</dbReference>
<dbReference type="Pfam" id="PF00544">
    <property type="entry name" value="Pectate_lyase_4"/>
    <property type="match status" value="1"/>
</dbReference>
<dbReference type="AlphaFoldDB" id="H7EN00"/>
<protein>
    <submittedName>
        <fullName evidence="5">Pectate lyase/Amb allergen</fullName>
    </submittedName>
</protein>
<proteinExistence type="inferred from homology"/>
<dbReference type="SMART" id="SM00656">
    <property type="entry name" value="Amb_all"/>
    <property type="match status" value="1"/>
</dbReference>
<evidence type="ECO:0000256" key="1">
    <source>
        <dbReference type="ARBA" id="ARBA00023239"/>
    </source>
</evidence>
<dbReference type="eggNOG" id="COG3866">
    <property type="taxonomic scope" value="Bacteria"/>
</dbReference>
<dbReference type="PANTHER" id="PTHR31683:SF18">
    <property type="entry name" value="PECTATE LYASE 21-RELATED"/>
    <property type="match status" value="1"/>
</dbReference>
<dbReference type="InterPro" id="IPR002022">
    <property type="entry name" value="Pec_lyase"/>
</dbReference>
<keyword evidence="1 2" id="KW-0456">Lyase</keyword>
<comment type="subcellular location">
    <subcellularLocation>
        <location evidence="2">Secreted</location>
    </subcellularLocation>
</comment>
<keyword evidence="3" id="KW-0732">Signal</keyword>
<evidence type="ECO:0000256" key="2">
    <source>
        <dbReference type="RuleBase" id="RU361173"/>
    </source>
</evidence>
<dbReference type="OrthoDB" id="148600at2"/>
<evidence type="ECO:0000259" key="4">
    <source>
        <dbReference type="SMART" id="SM00656"/>
    </source>
</evidence>
<keyword evidence="2" id="KW-0964">Secreted</keyword>
<comment type="similarity">
    <text evidence="2">Belongs to the polysaccharide lyase 1 family.</text>
</comment>
<dbReference type="InterPro" id="IPR045032">
    <property type="entry name" value="PEL"/>
</dbReference>
<comment type="caution">
    <text evidence="5">The sequence shown here is derived from an EMBL/GenBank/DDBJ whole genome shotgun (WGS) entry which is preliminary data.</text>
</comment>
<dbReference type="PANTHER" id="PTHR31683">
    <property type="entry name" value="PECTATE LYASE 18-RELATED"/>
    <property type="match status" value="1"/>
</dbReference>
<dbReference type="InterPro" id="IPR011050">
    <property type="entry name" value="Pectin_lyase_fold/virulence"/>
</dbReference>
<dbReference type="InterPro" id="IPR012334">
    <property type="entry name" value="Pectin_lyas_fold"/>
</dbReference>
<reference evidence="5 6" key="1">
    <citation type="submission" date="2011-09" db="EMBL/GenBank/DDBJ databases">
        <title>The draft genome of Treponema saccharophilum DSM 2985.</title>
        <authorList>
            <consortium name="US DOE Joint Genome Institute (JGI-PGF)"/>
            <person name="Lucas S."/>
            <person name="Copeland A."/>
            <person name="Lapidus A."/>
            <person name="Glavina del Rio T."/>
            <person name="Dalin E."/>
            <person name="Tice H."/>
            <person name="Bruce D."/>
            <person name="Goodwin L."/>
            <person name="Pitluck S."/>
            <person name="Peters L."/>
            <person name="Kyrpides N."/>
            <person name="Mavromatis K."/>
            <person name="Ivanova N."/>
            <person name="Markowitz V."/>
            <person name="Cheng J.-F."/>
            <person name="Hugenholtz P."/>
            <person name="Woyke T."/>
            <person name="Wu D."/>
            <person name="Gronow S."/>
            <person name="Wellnitz S."/>
            <person name="Brambilla E."/>
            <person name="Klenk H.-P."/>
            <person name="Eisen J.A."/>
        </authorList>
    </citation>
    <scope>NUCLEOTIDE SEQUENCE [LARGE SCALE GENOMIC DNA]</scope>
    <source>
        <strain evidence="5 6">DSM 2985</strain>
    </source>
</reference>
<dbReference type="EMBL" id="AGRW01000052">
    <property type="protein sequence ID" value="EIC01064.1"/>
    <property type="molecule type" value="Genomic_DNA"/>
</dbReference>
<feature type="chain" id="PRO_5003610258" evidence="3">
    <location>
        <begin position="24"/>
        <end position="538"/>
    </location>
</feature>
<dbReference type="Proteomes" id="UP000003571">
    <property type="component" value="Unassembled WGS sequence"/>
</dbReference>
<feature type="signal peptide" evidence="3">
    <location>
        <begin position="1"/>
        <end position="23"/>
    </location>
</feature>
<keyword evidence="2" id="KW-0624">Polysaccharide degradation</keyword>
<evidence type="ECO:0000313" key="6">
    <source>
        <dbReference type="Proteomes" id="UP000003571"/>
    </source>
</evidence>
<dbReference type="SUPFAM" id="SSF51126">
    <property type="entry name" value="Pectin lyase-like"/>
    <property type="match status" value="1"/>
</dbReference>
<dbReference type="PROSITE" id="PS51257">
    <property type="entry name" value="PROKAR_LIPOPROTEIN"/>
    <property type="match status" value="1"/>
</dbReference>